<gene>
    <name evidence="2" type="ORF">EVA_16676</name>
</gene>
<dbReference type="AlphaFoldDB" id="J9G098"/>
<feature type="region of interest" description="Disordered" evidence="1">
    <location>
        <begin position="1"/>
        <end position="35"/>
    </location>
</feature>
<evidence type="ECO:0000256" key="1">
    <source>
        <dbReference type="SAM" id="MobiDB-lite"/>
    </source>
</evidence>
<name>J9G098_9ZZZZ</name>
<proteinExistence type="predicted"/>
<dbReference type="EMBL" id="AMCI01005925">
    <property type="protein sequence ID" value="EJW95217.1"/>
    <property type="molecule type" value="Genomic_DNA"/>
</dbReference>
<comment type="caution">
    <text evidence="2">The sequence shown here is derived from an EMBL/GenBank/DDBJ whole genome shotgun (WGS) entry which is preliminary data.</text>
</comment>
<organism evidence="2">
    <name type="scientific">gut metagenome</name>
    <dbReference type="NCBI Taxonomy" id="749906"/>
    <lineage>
        <taxon>unclassified sequences</taxon>
        <taxon>metagenomes</taxon>
        <taxon>organismal metagenomes</taxon>
    </lineage>
</organism>
<accession>J9G098</accession>
<feature type="non-terminal residue" evidence="2">
    <location>
        <position position="1"/>
    </location>
</feature>
<evidence type="ECO:0000313" key="2">
    <source>
        <dbReference type="EMBL" id="EJW95217.1"/>
    </source>
</evidence>
<reference evidence="2" key="1">
    <citation type="journal article" date="2012" name="PLoS ONE">
        <title>Gene sets for utilization of primary and secondary nutrition supplies in the distal gut of endangered iberian lynx.</title>
        <authorList>
            <person name="Alcaide M."/>
            <person name="Messina E."/>
            <person name="Richter M."/>
            <person name="Bargiela R."/>
            <person name="Peplies J."/>
            <person name="Huws S.A."/>
            <person name="Newbold C.J."/>
            <person name="Golyshin P.N."/>
            <person name="Simon M.A."/>
            <person name="Lopez G."/>
            <person name="Yakimov M.M."/>
            <person name="Ferrer M."/>
        </authorList>
    </citation>
    <scope>NUCLEOTIDE SEQUENCE</scope>
</reference>
<protein>
    <submittedName>
        <fullName evidence="2">Uncharacterized protein</fullName>
    </submittedName>
</protein>
<sequence length="49" mass="5423">TEGARKAPTRSTTYRDRTGSASVAKVGDSDKRYGSYELKDKNGKILCQR</sequence>